<evidence type="ECO:0000313" key="2">
    <source>
        <dbReference type="EMBL" id="EDH8303060.1"/>
    </source>
</evidence>
<organism evidence="2">
    <name type="scientific">Salmonella enterica subsp. enterica serovar Chester</name>
    <dbReference type="NCBI Taxonomy" id="149386"/>
    <lineage>
        <taxon>Bacteria</taxon>
        <taxon>Pseudomonadati</taxon>
        <taxon>Pseudomonadota</taxon>
        <taxon>Gammaproteobacteria</taxon>
        <taxon>Enterobacterales</taxon>
        <taxon>Enterobacteriaceae</taxon>
        <taxon>Salmonella</taxon>
    </lineage>
</organism>
<reference evidence="2" key="1">
    <citation type="submission" date="2018-07" db="EMBL/GenBank/DDBJ databases">
        <authorList>
            <person name="Ashton P.M."/>
            <person name="Dallman T."/>
            <person name="Nair S."/>
            <person name="De Pinna E."/>
            <person name="Peters T."/>
            <person name="Grant K."/>
        </authorList>
    </citation>
    <scope>NUCLEOTIDE SEQUENCE</scope>
    <source>
        <strain evidence="2">368335</strain>
    </source>
</reference>
<proteinExistence type="predicted"/>
<evidence type="ECO:0000259" key="1">
    <source>
        <dbReference type="Pfam" id="PF20961"/>
    </source>
</evidence>
<protein>
    <recommendedName>
        <fullName evidence="1">Tail sheath protein gp29 gp29PR domain-containing protein</fullName>
    </recommendedName>
</protein>
<accession>A0A635R8C8</accession>
<name>A0A635R8C8_SALET</name>
<comment type="caution">
    <text evidence="2">The sequence shown here is derived from an EMBL/GenBank/DDBJ whole genome shotgun (WGS) entry which is preliminary data.</text>
</comment>
<dbReference type="Pfam" id="PF20961">
    <property type="entry name" value="phiKZ_gp29PR"/>
    <property type="match status" value="1"/>
</dbReference>
<sequence>MSFIPRNGAPLNNKQGWQDNSVPELVRTPTGDPIHKPLIFTFASRGVDDEAFPLSGDNALSLLGRDLFDLRGDYATFNTPFQAMFNANGNDCMYQRLVPDDAKTAAIRLVADVLETKVPAYERVNGVIQYDVSGKPKVREQVDGLKIVFRLSVIEDVSTVKAGTVTEGTMTDTETQAKSKLYPIFDIKGPYAGADVNGFGFKLVPLNEKSSPSIASAYQTNVGGRMYALQWFETLAGVTSPVIWKTLKGLSSINVSFKPDAYYQPMSTQLDFEVVVPDAYRQTMPDIGGLPDYGPFEEFYIYRENLETVLKLAQSKIQNAKPAITDPYMVDIFGGVDLTGQLYDGLQVNPSEEVGKIVFSASNIHYLQGGSNGTMNNDVYDELVRREMSLFPDGGKVRYDNELKYSLGCFWDSGFSMDTKKALTNFIGRSRNTFLTLCTHVYNQGRNDLQTEENVKTALIEMITSVPESSYYGTPACRGMICGQDAYIRNSSYKKPVPMCYSIANFFSKYLGSGEGRAKPAYRFSRGEETIIEDLYDLSMPWKGNEIYASDWDVSLVTARSRDYYRLFIPALQSIYSEERSVLNNALFNFIMTYVYRVSDQVWADMSGESRMTDDERAKMIENKITERLEGRLDSIANITPSAYMTADDKANGYSITLDIKAEGGVLLTQFNTTIKVYRRDSTES</sequence>
<dbReference type="AlphaFoldDB" id="A0A635R8C8"/>
<dbReference type="InterPro" id="IPR048712">
    <property type="entry name" value="Gp29_gp29PR"/>
</dbReference>
<dbReference type="EMBL" id="AAMIYH010000015">
    <property type="protein sequence ID" value="EDH8303060.1"/>
    <property type="molecule type" value="Genomic_DNA"/>
</dbReference>
<feature type="domain" description="Tail sheath protein gp29 gp29PR" evidence="1">
    <location>
        <begin position="142"/>
        <end position="373"/>
    </location>
</feature>
<gene>
    <name evidence="2" type="ORF">CB695_16450</name>
</gene>